<dbReference type="GO" id="GO:0005811">
    <property type="term" value="C:lipid droplet"/>
    <property type="evidence" value="ECO:0007669"/>
    <property type="project" value="TreeGrafter"/>
</dbReference>
<dbReference type="AlphaFoldDB" id="A0A8X7NQK8"/>
<sequence length="294" mass="32609">MPSDRQKVALITGASSGIGFATSIELAKRGYIVFAGARRLEPMAKLRDDYGVKIFKLDVSDLQSVKDARSYIQKETGGSYLDILYNNAGQSCTMPTTDVTDEQIKQCFEVNLFGAMRMVREFVPLLINAKGVIGFTGSVSGVNPFPFSCTYSASKAAIQSYASVLRVEMKPFGVKVINFITGGVKTDIEDKRGLPETSIFNVPGMEQAFDERRQMAVRNDPLPAEVYAKQVANDFEKAKLGGSLHLYRGKMAFFLGFITPLLPRFILEWAFIRKFKFASVFEYLRKKYAAGVSA</sequence>
<dbReference type="Gene3D" id="3.40.50.720">
    <property type="entry name" value="NAD(P)-binding Rossmann-like Domain"/>
    <property type="match status" value="1"/>
</dbReference>
<dbReference type="GO" id="GO:0004806">
    <property type="term" value="F:triacylglycerol lipase activity"/>
    <property type="evidence" value="ECO:0007669"/>
    <property type="project" value="TreeGrafter"/>
</dbReference>
<dbReference type="SUPFAM" id="SSF51735">
    <property type="entry name" value="NAD(P)-binding Rossmann-fold domains"/>
    <property type="match status" value="1"/>
</dbReference>
<keyword evidence="2" id="KW-0521">NADP</keyword>
<evidence type="ECO:0000256" key="4">
    <source>
        <dbReference type="RuleBase" id="RU000363"/>
    </source>
</evidence>
<dbReference type="GO" id="GO:0006654">
    <property type="term" value="P:phosphatidic acid biosynthetic process"/>
    <property type="evidence" value="ECO:0007669"/>
    <property type="project" value="TreeGrafter"/>
</dbReference>
<dbReference type="Pfam" id="PF00106">
    <property type="entry name" value="adh_short"/>
    <property type="match status" value="1"/>
</dbReference>
<dbReference type="PRINTS" id="PR00080">
    <property type="entry name" value="SDRFAMILY"/>
</dbReference>
<dbReference type="InterPro" id="IPR002347">
    <property type="entry name" value="SDR_fam"/>
</dbReference>
<dbReference type="FunFam" id="3.40.50.720:FF:000261">
    <property type="entry name" value="NADPH-dependent 1-acyldihydroxyacetone phosphate reductase"/>
    <property type="match status" value="1"/>
</dbReference>
<comment type="caution">
    <text evidence="5">The sequence shown here is derived from an EMBL/GenBank/DDBJ whole genome shotgun (WGS) entry which is preliminary data.</text>
</comment>
<gene>
    <name evidence="5" type="ORF">FOB60_002330</name>
</gene>
<dbReference type="GO" id="GO:0019433">
    <property type="term" value="P:triglyceride catabolic process"/>
    <property type="evidence" value="ECO:0007669"/>
    <property type="project" value="TreeGrafter"/>
</dbReference>
<dbReference type="InterPro" id="IPR036291">
    <property type="entry name" value="NAD(P)-bd_dom_sf"/>
</dbReference>
<evidence type="ECO:0000256" key="3">
    <source>
        <dbReference type="ARBA" id="ARBA00023002"/>
    </source>
</evidence>
<reference evidence="5" key="1">
    <citation type="submission" date="2020-03" db="EMBL/GenBank/DDBJ databases">
        <title>FDA dAtabase for Regulatory Grade micrObial Sequences (FDA-ARGOS): Supporting development and validation of Infectious Disease Dx tests.</title>
        <authorList>
            <person name="Campos J."/>
            <person name="Goldberg B."/>
            <person name="Tallon L."/>
            <person name="Sadzewicz L."/>
            <person name="Vavikolanu K."/>
            <person name="Mehta A."/>
            <person name="Aluvathingal J."/>
            <person name="Nadendla S."/>
            <person name="Nandy P."/>
            <person name="Geyer C."/>
            <person name="Yan Y."/>
            <person name="Sichtig H."/>
        </authorList>
    </citation>
    <scope>NUCLEOTIDE SEQUENCE [LARGE SCALE GENOMIC DNA]</scope>
    <source>
        <strain evidence="5">FDAARGOS_652</strain>
    </source>
</reference>
<comment type="similarity">
    <text evidence="1 4">Belongs to the short-chain dehydrogenases/reductases (SDR) family.</text>
</comment>
<dbReference type="PROSITE" id="PS00061">
    <property type="entry name" value="ADH_SHORT"/>
    <property type="match status" value="1"/>
</dbReference>
<organism evidence="5 6">
    <name type="scientific">Candida parapsilosis</name>
    <name type="common">Yeast</name>
    <dbReference type="NCBI Taxonomy" id="5480"/>
    <lineage>
        <taxon>Eukaryota</taxon>
        <taxon>Fungi</taxon>
        <taxon>Dikarya</taxon>
        <taxon>Ascomycota</taxon>
        <taxon>Saccharomycotina</taxon>
        <taxon>Pichiomycetes</taxon>
        <taxon>Debaryomycetaceae</taxon>
        <taxon>Candida/Lodderomyces clade</taxon>
        <taxon>Candida</taxon>
    </lineage>
</organism>
<dbReference type="GO" id="GO:0000140">
    <property type="term" value="F:acylglycerone-phosphate reductase (NADP+) activity"/>
    <property type="evidence" value="ECO:0007669"/>
    <property type="project" value="TreeGrafter"/>
</dbReference>
<evidence type="ECO:0000313" key="5">
    <source>
        <dbReference type="EMBL" id="KAF6057775.1"/>
    </source>
</evidence>
<protein>
    <submittedName>
        <fullName evidence="5">Short chain dehydrogenase family protein</fullName>
    </submittedName>
</protein>
<dbReference type="CDD" id="cd05374">
    <property type="entry name" value="17beta-HSD-like_SDR_c"/>
    <property type="match status" value="1"/>
</dbReference>
<accession>A0A8X7NQK8</accession>
<dbReference type="PANTHER" id="PTHR44169:SF6">
    <property type="entry name" value="NADPH-DEPENDENT 1-ACYLDIHYDROXYACETONE PHOSPHATE REDUCTASE"/>
    <property type="match status" value="1"/>
</dbReference>
<proteinExistence type="inferred from homology"/>
<dbReference type="EMBL" id="JABWAB010000003">
    <property type="protein sequence ID" value="KAF6057775.1"/>
    <property type="molecule type" value="Genomic_DNA"/>
</dbReference>
<dbReference type="Proteomes" id="UP000590412">
    <property type="component" value="Unassembled WGS sequence"/>
</dbReference>
<evidence type="ECO:0000256" key="1">
    <source>
        <dbReference type="ARBA" id="ARBA00006484"/>
    </source>
</evidence>
<evidence type="ECO:0000313" key="6">
    <source>
        <dbReference type="Proteomes" id="UP000590412"/>
    </source>
</evidence>
<keyword evidence="3" id="KW-0560">Oxidoreductase</keyword>
<dbReference type="OrthoDB" id="2102561at2759"/>
<evidence type="ECO:0000256" key="2">
    <source>
        <dbReference type="ARBA" id="ARBA00022857"/>
    </source>
</evidence>
<dbReference type="PRINTS" id="PR00081">
    <property type="entry name" value="GDHRDH"/>
</dbReference>
<name>A0A8X7NQK8_CANPA</name>
<dbReference type="PANTHER" id="PTHR44169">
    <property type="entry name" value="NADPH-DEPENDENT 1-ACYLDIHYDROXYACETONE PHOSPHATE REDUCTASE"/>
    <property type="match status" value="1"/>
</dbReference>
<dbReference type="GO" id="GO:0005783">
    <property type="term" value="C:endoplasmic reticulum"/>
    <property type="evidence" value="ECO:0007669"/>
    <property type="project" value="TreeGrafter"/>
</dbReference>
<dbReference type="InterPro" id="IPR020904">
    <property type="entry name" value="Sc_DH/Rdtase_CS"/>
</dbReference>